<dbReference type="EMBL" id="JACJPW010000124">
    <property type="protein sequence ID" value="MBD2185498.1"/>
    <property type="molecule type" value="Genomic_DNA"/>
</dbReference>
<proteinExistence type="predicted"/>
<accession>A0A926ZJG0</accession>
<evidence type="ECO:0000313" key="1">
    <source>
        <dbReference type="EMBL" id="MBD2185498.1"/>
    </source>
</evidence>
<organism evidence="1 2">
    <name type="scientific">Aerosakkonema funiforme FACHB-1375</name>
    <dbReference type="NCBI Taxonomy" id="2949571"/>
    <lineage>
        <taxon>Bacteria</taxon>
        <taxon>Bacillati</taxon>
        <taxon>Cyanobacteriota</taxon>
        <taxon>Cyanophyceae</taxon>
        <taxon>Oscillatoriophycideae</taxon>
        <taxon>Aerosakkonematales</taxon>
        <taxon>Aerosakkonemataceae</taxon>
        <taxon>Aerosakkonema</taxon>
    </lineage>
</organism>
<reference evidence="1" key="1">
    <citation type="journal article" date="2015" name="ISME J.">
        <title>Draft Genome Sequence of Streptomyces incarnatus NRRL8089, which Produces the Nucleoside Antibiotic Sinefungin.</title>
        <authorList>
            <person name="Oshima K."/>
            <person name="Hattori M."/>
            <person name="Shimizu H."/>
            <person name="Fukuda K."/>
            <person name="Nemoto M."/>
            <person name="Inagaki K."/>
            <person name="Tamura T."/>
        </authorList>
    </citation>
    <scope>NUCLEOTIDE SEQUENCE</scope>
    <source>
        <strain evidence="1">FACHB-1375</strain>
    </source>
</reference>
<protein>
    <submittedName>
        <fullName evidence="1">Choice-of-anchor K domain-containing protein</fullName>
    </submittedName>
</protein>
<reference evidence="1" key="2">
    <citation type="submission" date="2020-08" db="EMBL/GenBank/DDBJ databases">
        <authorList>
            <person name="Chen M."/>
            <person name="Teng W."/>
            <person name="Zhao L."/>
            <person name="Hu C."/>
            <person name="Zhou Y."/>
            <person name="Han B."/>
            <person name="Song L."/>
            <person name="Shu W."/>
        </authorList>
    </citation>
    <scope>NUCLEOTIDE SEQUENCE</scope>
    <source>
        <strain evidence="1">FACHB-1375</strain>
    </source>
</reference>
<dbReference type="RefSeq" id="WP_190473871.1">
    <property type="nucleotide sequence ID" value="NZ_JACJPW010000124.1"/>
</dbReference>
<evidence type="ECO:0000313" key="2">
    <source>
        <dbReference type="Proteomes" id="UP000641646"/>
    </source>
</evidence>
<dbReference type="InterPro" id="IPR013424">
    <property type="entry name" value="Ice-binding_C"/>
</dbReference>
<dbReference type="AlphaFoldDB" id="A0A926ZJG0"/>
<name>A0A926ZJG0_9CYAN</name>
<dbReference type="NCBIfam" id="NF038131">
    <property type="entry name" value="choice_anch_K"/>
    <property type="match status" value="1"/>
</dbReference>
<dbReference type="Proteomes" id="UP000641646">
    <property type="component" value="Unassembled WGS sequence"/>
</dbReference>
<comment type="caution">
    <text evidence="1">The sequence shown here is derived from an EMBL/GenBank/DDBJ whole genome shotgun (WGS) entry which is preliminary data.</text>
</comment>
<dbReference type="InterPro" id="IPR047995">
    <property type="entry name" value="Choice_anch_K"/>
</dbReference>
<gene>
    <name evidence="1" type="ORF">H6G03_31250</name>
</gene>
<keyword evidence="2" id="KW-1185">Reference proteome</keyword>
<dbReference type="NCBIfam" id="TIGR02595">
    <property type="entry name" value="PEP_CTERM"/>
    <property type="match status" value="1"/>
</dbReference>
<sequence>MSLHSHSFNPLVRQVKNIATPRANFGLSGAAVTAAVLVSFVSQAQAITFSGTSSGQWGMPENPSASTIISSQNGGINNHLSWGRTDNCPTCTPFNNYVQYDGIGFNAGVDSLFNLGNLSYQNGSVYDPFDGDFPLSITLSLTNPVSKSTTFDFSFNIFNSPNNSGNPVIDGDKLRFSTAGISSQTFKYDGVDYTLELSGFSTDGGQTLVSEFNSPEGTVAYASLYGKLTALESNELPELPETPELPELPELPESPQQTIPEPAALAGLSVLGIYFAIRRRSRNI</sequence>